<dbReference type="PRINTS" id="PR00207">
    <property type="entry name" value="FLAGELLIN"/>
</dbReference>
<keyword evidence="3" id="KW-0964">Secreted</keyword>
<dbReference type="InterPro" id="IPR001029">
    <property type="entry name" value="Flagellin_N"/>
</dbReference>
<dbReference type="Gene3D" id="1.20.1330.10">
    <property type="entry name" value="f41 fragment of flagellin, N-terminal domain"/>
    <property type="match status" value="1"/>
</dbReference>
<reference evidence="6 7" key="1">
    <citation type="submission" date="2020-08" db="EMBL/GenBank/DDBJ databases">
        <title>Genomic Encyclopedia of Type Strains, Phase IV (KMG-IV): sequencing the most valuable type-strain genomes for metagenomic binning, comparative biology and taxonomic classification.</title>
        <authorList>
            <person name="Goeker M."/>
        </authorList>
    </citation>
    <scope>NUCLEOTIDE SEQUENCE [LARGE SCALE GENOMIC DNA]</scope>
    <source>
        <strain evidence="6 7">DSM 102134</strain>
    </source>
</reference>
<evidence type="ECO:0000256" key="2">
    <source>
        <dbReference type="ARBA" id="ARBA00023143"/>
    </source>
</evidence>
<dbReference type="Proteomes" id="UP000535501">
    <property type="component" value="Unassembled WGS sequence"/>
</dbReference>
<keyword evidence="6" id="KW-0966">Cell projection</keyword>
<evidence type="ECO:0000313" key="6">
    <source>
        <dbReference type="EMBL" id="MBB6182142.1"/>
    </source>
</evidence>
<comment type="function">
    <text evidence="3">Flagellin is the subunit protein which polymerizes to form the filaments of bacterial flagella.</text>
</comment>
<dbReference type="GO" id="GO:0009288">
    <property type="term" value="C:bacterial-type flagellum"/>
    <property type="evidence" value="ECO:0007669"/>
    <property type="project" value="UniProtKB-SubCell"/>
</dbReference>
<dbReference type="RefSeq" id="WP_077549238.1">
    <property type="nucleotide sequence ID" value="NZ_JACHEJ010000020.1"/>
</dbReference>
<dbReference type="EMBL" id="JACHEJ010000020">
    <property type="protein sequence ID" value="MBB6182142.1"/>
    <property type="molecule type" value="Genomic_DNA"/>
</dbReference>
<dbReference type="PANTHER" id="PTHR42792:SF2">
    <property type="entry name" value="FLAGELLIN"/>
    <property type="match status" value="1"/>
</dbReference>
<evidence type="ECO:0000256" key="1">
    <source>
        <dbReference type="ARBA" id="ARBA00005709"/>
    </source>
</evidence>
<sequence>MASILTNTAAMAALQTLRSIDRAMSTTQDRISSGLKVGSAADNAAYWSIATTMRSESSSLTVVGEALGMGASLAEISNTAVQSIVELMSQVRDRVVAAGEQTTDRAKLQTELDELYAQMGQTTAAATFNGMNWLTATGETTILSGLSKDSSGATILDFITVPLEASGDNIAAIVETVAGDGTPGSGLSVATDAEVATALEAVDAAIKGLTELGARFGAASTRIDTQQDFIHALTDAIDRGIGALVDADLNEESSKIKALQTQQQLAVQSLQIANTGPEMILQLFRS</sequence>
<dbReference type="InterPro" id="IPR001492">
    <property type="entry name" value="Flagellin"/>
</dbReference>
<name>A0A7W9Z158_9HYPH</name>
<comment type="caution">
    <text evidence="6">The sequence shown here is derived from an EMBL/GenBank/DDBJ whole genome shotgun (WGS) entry which is preliminary data.</text>
</comment>
<gene>
    <name evidence="6" type="ORF">HNQ75_004131</name>
</gene>
<feature type="domain" description="Flagellin N-terminal" evidence="4">
    <location>
        <begin position="4"/>
        <end position="136"/>
    </location>
</feature>
<protein>
    <recommendedName>
        <fullName evidence="3">Flagellin</fullName>
    </recommendedName>
</protein>
<organism evidence="6 7">
    <name type="scientific">Pseudorhizobium flavum</name>
    <dbReference type="NCBI Taxonomy" id="1335061"/>
    <lineage>
        <taxon>Bacteria</taxon>
        <taxon>Pseudomonadati</taxon>
        <taxon>Pseudomonadota</taxon>
        <taxon>Alphaproteobacteria</taxon>
        <taxon>Hyphomicrobiales</taxon>
        <taxon>Rhizobiaceae</taxon>
        <taxon>Rhizobium/Agrobacterium group</taxon>
        <taxon>Pseudorhizobium</taxon>
    </lineage>
</organism>
<keyword evidence="7" id="KW-1185">Reference proteome</keyword>
<dbReference type="SUPFAM" id="SSF64518">
    <property type="entry name" value="Phase 1 flagellin"/>
    <property type="match status" value="1"/>
</dbReference>
<evidence type="ECO:0000259" key="4">
    <source>
        <dbReference type="Pfam" id="PF00669"/>
    </source>
</evidence>
<comment type="similarity">
    <text evidence="1 3">Belongs to the bacterial flagellin family.</text>
</comment>
<dbReference type="PANTHER" id="PTHR42792">
    <property type="entry name" value="FLAGELLIN"/>
    <property type="match status" value="1"/>
</dbReference>
<evidence type="ECO:0000256" key="3">
    <source>
        <dbReference type="RuleBase" id="RU362073"/>
    </source>
</evidence>
<feature type="domain" description="Flagellin C-terminal" evidence="5">
    <location>
        <begin position="199"/>
        <end position="284"/>
    </location>
</feature>
<dbReference type="GO" id="GO:0005198">
    <property type="term" value="F:structural molecule activity"/>
    <property type="evidence" value="ECO:0007669"/>
    <property type="project" value="UniProtKB-UniRule"/>
</dbReference>
<keyword evidence="6" id="KW-0969">Cilium</keyword>
<dbReference type="AlphaFoldDB" id="A0A7W9Z158"/>
<dbReference type="GO" id="GO:0005576">
    <property type="term" value="C:extracellular region"/>
    <property type="evidence" value="ECO:0007669"/>
    <property type="project" value="UniProtKB-SubCell"/>
</dbReference>
<proteinExistence type="inferred from homology"/>
<keyword evidence="6" id="KW-0282">Flagellum</keyword>
<dbReference type="Pfam" id="PF00700">
    <property type="entry name" value="Flagellin_C"/>
    <property type="match status" value="1"/>
</dbReference>
<accession>A0A7W9Z158</accession>
<evidence type="ECO:0000259" key="5">
    <source>
        <dbReference type="Pfam" id="PF00700"/>
    </source>
</evidence>
<dbReference type="Pfam" id="PF00669">
    <property type="entry name" value="Flagellin_N"/>
    <property type="match status" value="1"/>
</dbReference>
<comment type="subcellular location">
    <subcellularLocation>
        <location evidence="3">Secreted</location>
    </subcellularLocation>
    <subcellularLocation>
        <location evidence="3">Bacterial flagellum</location>
    </subcellularLocation>
</comment>
<keyword evidence="2 3" id="KW-0975">Bacterial flagellum</keyword>
<dbReference type="InterPro" id="IPR046358">
    <property type="entry name" value="Flagellin_C"/>
</dbReference>
<evidence type="ECO:0000313" key="7">
    <source>
        <dbReference type="Proteomes" id="UP000535501"/>
    </source>
</evidence>